<feature type="compositionally biased region" description="Basic and acidic residues" evidence="1">
    <location>
        <begin position="1"/>
        <end position="11"/>
    </location>
</feature>
<reference evidence="4 5" key="1">
    <citation type="submission" date="2019-04" db="EMBL/GenBank/DDBJ databases">
        <authorList>
            <person name="Jiang L."/>
        </authorList>
    </citation>
    <scope>NUCLEOTIDE SEQUENCE [LARGE SCALE GENOMIC DNA]</scope>
    <source>
        <strain evidence="4 5">YIM 131853</strain>
    </source>
</reference>
<feature type="compositionally biased region" description="Polar residues" evidence="1">
    <location>
        <begin position="53"/>
        <end position="64"/>
    </location>
</feature>
<comment type="caution">
    <text evidence="4">The sequence shown here is derived from an EMBL/GenBank/DDBJ whole genome shotgun (WGS) entry which is preliminary data.</text>
</comment>
<keyword evidence="2" id="KW-1133">Transmembrane helix</keyword>
<evidence type="ECO:0000313" key="4">
    <source>
        <dbReference type="EMBL" id="THG33297.1"/>
    </source>
</evidence>
<accession>A0A4V3WTU2</accession>
<dbReference type="EMBL" id="SSSM01000001">
    <property type="protein sequence ID" value="THG33297.1"/>
    <property type="molecule type" value="Genomic_DNA"/>
</dbReference>
<sequence>MVEEARQRRLETGLNSVGRGGAPAPSRDRPHYNTAVRPSPPRFGSASRDAQLATVNPSPWGGSMSTTTPVSARFAGQSVIEQLFAVHSTRPPRGPVARFFGVRPLGDDATPWYIGARGELAVGRILDQLPQGWTVLHSLPVGTKESDIDHLVIGPAGVFVINTKHHASKTIWVAGSTVMVGGFKHPYIRNSEHEAKAVGKVLASVGLDHSVIPILAFVDPTQITVKEKPASVAVLHARGLLKFFARRPQTLTADEVTQTVAVLGDPQRWRSSAEAPAGLLDDFHALDREIRTARTIRVAWAGALLASLGGTSIVLAPQLMSSLFSLLIH</sequence>
<evidence type="ECO:0000313" key="5">
    <source>
        <dbReference type="Proteomes" id="UP000309133"/>
    </source>
</evidence>
<dbReference type="Proteomes" id="UP000309133">
    <property type="component" value="Unassembled WGS sequence"/>
</dbReference>
<evidence type="ECO:0000256" key="1">
    <source>
        <dbReference type="SAM" id="MobiDB-lite"/>
    </source>
</evidence>
<gene>
    <name evidence="4" type="ORF">E6C64_02795</name>
</gene>
<name>A0A4V3WTU2_9MICO</name>
<feature type="transmembrane region" description="Helical" evidence="2">
    <location>
        <begin position="298"/>
        <end position="320"/>
    </location>
</feature>
<dbReference type="InterPro" id="IPR011528">
    <property type="entry name" value="NERD"/>
</dbReference>
<proteinExistence type="predicted"/>
<keyword evidence="5" id="KW-1185">Reference proteome</keyword>
<dbReference type="PROSITE" id="PS50965">
    <property type="entry name" value="NERD"/>
    <property type="match status" value="1"/>
</dbReference>
<evidence type="ECO:0000259" key="3">
    <source>
        <dbReference type="PROSITE" id="PS50965"/>
    </source>
</evidence>
<keyword evidence="2" id="KW-0472">Membrane</keyword>
<organism evidence="4 5">
    <name type="scientific">Naasia lichenicola</name>
    <dbReference type="NCBI Taxonomy" id="2565933"/>
    <lineage>
        <taxon>Bacteria</taxon>
        <taxon>Bacillati</taxon>
        <taxon>Actinomycetota</taxon>
        <taxon>Actinomycetes</taxon>
        <taxon>Micrococcales</taxon>
        <taxon>Microbacteriaceae</taxon>
        <taxon>Naasia</taxon>
    </lineage>
</organism>
<protein>
    <submittedName>
        <fullName evidence="4">NERD domain-containing protein</fullName>
    </submittedName>
</protein>
<dbReference type="AlphaFoldDB" id="A0A4V3WTU2"/>
<dbReference type="Pfam" id="PF08378">
    <property type="entry name" value="NERD"/>
    <property type="match status" value="1"/>
</dbReference>
<keyword evidence="2" id="KW-0812">Transmembrane</keyword>
<feature type="domain" description="NERD" evidence="3">
    <location>
        <begin position="114"/>
        <end position="225"/>
    </location>
</feature>
<feature type="region of interest" description="Disordered" evidence="1">
    <location>
        <begin position="1"/>
        <end position="64"/>
    </location>
</feature>
<evidence type="ECO:0000256" key="2">
    <source>
        <dbReference type="SAM" id="Phobius"/>
    </source>
</evidence>